<organism evidence="2 3">
    <name type="scientific">Campylobacter ureolyticus</name>
    <dbReference type="NCBI Taxonomy" id="827"/>
    <lineage>
        <taxon>Bacteria</taxon>
        <taxon>Pseudomonadati</taxon>
        <taxon>Campylobacterota</taxon>
        <taxon>Epsilonproteobacteria</taxon>
        <taxon>Campylobacterales</taxon>
        <taxon>Campylobacteraceae</taxon>
        <taxon>Campylobacter</taxon>
    </lineage>
</organism>
<accession>A0A2I1N929</accession>
<evidence type="ECO:0000256" key="1">
    <source>
        <dbReference type="SAM" id="Phobius"/>
    </source>
</evidence>
<sequence>MKTNCFIDKILYGMFFVSKKPVLFRDLLEANSAYNDGMLVDPSKLNFRFKYGKSYIIFGILCIVVLMPLIGVGHKFFEKLNIHFSLLITILITSCIFIGFDIFKAYARKKLTHKLIKDAWQVHFPYFPYEKYSTKAQEIYDEAIKKEIPKRDLEQYVLDKLVTNNS</sequence>
<feature type="transmembrane region" description="Helical" evidence="1">
    <location>
        <begin position="84"/>
        <end position="107"/>
    </location>
</feature>
<keyword evidence="1" id="KW-1133">Transmembrane helix</keyword>
<evidence type="ECO:0000313" key="2">
    <source>
        <dbReference type="EMBL" id="PKZ28894.1"/>
    </source>
</evidence>
<reference evidence="2 3" key="1">
    <citation type="submission" date="2017-12" db="EMBL/GenBank/DDBJ databases">
        <title>Phylogenetic diversity of female urinary microbiome.</title>
        <authorList>
            <person name="Thomas-White K."/>
            <person name="Wolfe A.J."/>
        </authorList>
    </citation>
    <scope>NUCLEOTIDE SEQUENCE [LARGE SCALE GENOMIC DNA]</scope>
    <source>
        <strain evidence="2 3">UMB0112</strain>
    </source>
</reference>
<dbReference type="EMBL" id="PKHU01000006">
    <property type="protein sequence ID" value="PKZ28894.1"/>
    <property type="molecule type" value="Genomic_DNA"/>
</dbReference>
<proteinExistence type="predicted"/>
<feature type="transmembrane region" description="Helical" evidence="1">
    <location>
        <begin position="54"/>
        <end position="72"/>
    </location>
</feature>
<gene>
    <name evidence="2" type="ORF">CYJ41_07270</name>
</gene>
<dbReference type="AlphaFoldDB" id="A0A2I1N929"/>
<keyword evidence="1" id="KW-0812">Transmembrane</keyword>
<protein>
    <submittedName>
        <fullName evidence="2">Uncharacterized protein</fullName>
    </submittedName>
</protein>
<keyword evidence="1" id="KW-0472">Membrane</keyword>
<evidence type="ECO:0000313" key="3">
    <source>
        <dbReference type="Proteomes" id="UP000234639"/>
    </source>
</evidence>
<dbReference type="Proteomes" id="UP000234639">
    <property type="component" value="Unassembled WGS sequence"/>
</dbReference>
<dbReference type="RefSeq" id="WP_101637585.1">
    <property type="nucleotide sequence ID" value="NZ_CACRSK010000001.1"/>
</dbReference>
<comment type="caution">
    <text evidence="2">The sequence shown here is derived from an EMBL/GenBank/DDBJ whole genome shotgun (WGS) entry which is preliminary data.</text>
</comment>
<name>A0A2I1N929_9BACT</name>